<evidence type="ECO:0000313" key="1">
    <source>
        <dbReference type="EMBL" id="MBH5323364.1"/>
    </source>
</evidence>
<organism evidence="1 2">
    <name type="scientific">Aurantiacibacter sediminis</name>
    <dbReference type="NCBI Taxonomy" id="2793064"/>
    <lineage>
        <taxon>Bacteria</taxon>
        <taxon>Pseudomonadati</taxon>
        <taxon>Pseudomonadota</taxon>
        <taxon>Alphaproteobacteria</taxon>
        <taxon>Sphingomonadales</taxon>
        <taxon>Erythrobacteraceae</taxon>
        <taxon>Aurantiacibacter</taxon>
    </lineage>
</organism>
<dbReference type="EMBL" id="JAEANY010000004">
    <property type="protein sequence ID" value="MBH5323364.1"/>
    <property type="molecule type" value="Genomic_DNA"/>
</dbReference>
<dbReference type="RefSeq" id="WP_197922207.1">
    <property type="nucleotide sequence ID" value="NZ_CAWPTA010000009.1"/>
</dbReference>
<keyword evidence="2" id="KW-1185">Reference proteome</keyword>
<comment type="caution">
    <text evidence="1">The sequence shown here is derived from an EMBL/GenBank/DDBJ whole genome shotgun (WGS) entry which is preliminary data.</text>
</comment>
<sequence length="102" mass="10630">MSDIGGTYDFTVSTPMGEQTGTMVVTPTADGNGFDGELNGTLGAMSIANGTINGNTLNWQMKMNMPLPMTLDCEAVVDGDNVVGSIDAGMMGKMAMKATRRT</sequence>
<dbReference type="Proteomes" id="UP000602442">
    <property type="component" value="Unassembled WGS sequence"/>
</dbReference>
<proteinExistence type="predicted"/>
<evidence type="ECO:0000313" key="2">
    <source>
        <dbReference type="Proteomes" id="UP000602442"/>
    </source>
</evidence>
<gene>
    <name evidence="1" type="ORF">I5L03_12295</name>
</gene>
<accession>A0ABS0N6C1</accession>
<protein>
    <submittedName>
        <fullName evidence="1">Uncharacterized protein</fullName>
    </submittedName>
</protein>
<reference evidence="1 2" key="1">
    <citation type="submission" date="2020-11" db="EMBL/GenBank/DDBJ databases">
        <title>Erythrobacter sediminis sp. nov., a marine bacterium from a tidal flat of Garorim Bay.</title>
        <authorList>
            <person name="Kim D."/>
            <person name="Yoo Y."/>
            <person name="Kim J.-J."/>
        </authorList>
    </citation>
    <scope>NUCLEOTIDE SEQUENCE [LARGE SCALE GENOMIC DNA]</scope>
    <source>
        <strain evidence="1 2">JGD-13</strain>
    </source>
</reference>
<name>A0ABS0N6C1_9SPHN</name>